<evidence type="ECO:0000256" key="5">
    <source>
        <dbReference type="ARBA" id="ARBA00023014"/>
    </source>
</evidence>
<evidence type="ECO:0000256" key="3">
    <source>
        <dbReference type="ARBA" id="ARBA00022679"/>
    </source>
</evidence>
<feature type="binding site" evidence="6">
    <location>
        <position position="272"/>
    </location>
    <ligand>
        <name>S-adenosyl-L-methionine</name>
        <dbReference type="ChEBI" id="CHEBI:59789"/>
    </ligand>
</feature>
<dbReference type="PROSITE" id="PS50926">
    <property type="entry name" value="TRAM"/>
    <property type="match status" value="1"/>
</dbReference>
<sequence length="441" mass="48452">MVTFYKPKGDSNNKAAAPVTIDSLDWKGQGVAKGKTMHFVSGALPGETVAIKVTNSNKKVRSAHAIRVDNPSSHRVKPFCPVASRCGGCQLQHIESEAALSFRNLAIKEMLQRQLKFADEAWHTPISGPRPAYRRKARLALDARQPEKFKCGFREQQGKAVVDIHQCPVLLPTLSNLIAPLKKVLNSHENKRFLGHVSLLAGDNVAQVTIKHTQTLASQYVDAFASFASHHRVNLLLEDSKGAIQPVLVHAPLICSTLDGAYLTPGPNDFVQVNPAVNQQMIEQAIAWLSPSEGERIADWFSGLGNFTLPIAKRGAQVQAVEGVAEMVQRAKHNAREQGIDNVQWLQLDLFDEDSVAHALASGIDKVLIDPSREGALTVSHALVKAKPSTIVYVSCNPSTFSRDAEVLIEGGYTMDRAKVVEMFPYTQHMEMMARFTRQSK</sequence>
<dbReference type="RefSeq" id="WP_163083208.1">
    <property type="nucleotide sequence ID" value="NZ_JAAAWN010000001.1"/>
</dbReference>
<gene>
    <name evidence="9" type="primary">rlmD</name>
    <name evidence="9" type="ORF">GTH32_00125</name>
</gene>
<dbReference type="NCBIfam" id="NF009639">
    <property type="entry name" value="PRK13168.1"/>
    <property type="match status" value="1"/>
</dbReference>
<keyword evidence="3 6" id="KW-0808">Transferase</keyword>
<dbReference type="AlphaFoldDB" id="A0A7X5LHU8"/>
<keyword evidence="1" id="KW-0004">4Fe-4S</keyword>
<dbReference type="Gene3D" id="2.40.50.140">
    <property type="entry name" value="Nucleic acid-binding proteins"/>
    <property type="match status" value="1"/>
</dbReference>
<feature type="binding site" evidence="6">
    <location>
        <position position="301"/>
    </location>
    <ligand>
        <name>S-adenosyl-L-methionine</name>
        <dbReference type="ChEBI" id="CHEBI:59789"/>
    </ligand>
</feature>
<dbReference type="PANTHER" id="PTHR11061">
    <property type="entry name" value="RNA M5U METHYLTRANSFERASE"/>
    <property type="match status" value="1"/>
</dbReference>
<dbReference type="PROSITE" id="PS01230">
    <property type="entry name" value="TRMA_1"/>
    <property type="match status" value="1"/>
</dbReference>
<keyword evidence="5" id="KW-0411">Iron-sulfur</keyword>
<dbReference type="InterPro" id="IPR030390">
    <property type="entry name" value="MeTrfase_TrmA_AS"/>
</dbReference>
<accession>A0A7X5LHU8</accession>
<dbReference type="EC" id="2.1.1.190" evidence="9"/>
<dbReference type="Gene3D" id="3.40.50.150">
    <property type="entry name" value="Vaccinia Virus protein VP39"/>
    <property type="match status" value="1"/>
</dbReference>
<dbReference type="SUPFAM" id="SSF53335">
    <property type="entry name" value="S-adenosyl-L-methionine-dependent methyltransferases"/>
    <property type="match status" value="1"/>
</dbReference>
<keyword evidence="4 6" id="KW-0949">S-adenosyl-L-methionine</keyword>
<dbReference type="InterPro" id="IPR002792">
    <property type="entry name" value="TRAM_dom"/>
</dbReference>
<keyword evidence="1" id="KW-0479">Metal-binding</keyword>
<dbReference type="GO" id="GO:0070475">
    <property type="term" value="P:rRNA base methylation"/>
    <property type="evidence" value="ECO:0007669"/>
    <property type="project" value="TreeGrafter"/>
</dbReference>
<reference evidence="9 10" key="1">
    <citation type="submission" date="2020-01" db="EMBL/GenBank/DDBJ databases">
        <authorList>
            <person name="Chen J."/>
            <person name="Zhu S."/>
            <person name="Yang J."/>
        </authorList>
    </citation>
    <scope>NUCLEOTIDE SEQUENCE [LARGE SCALE GENOMIC DNA]</scope>
    <source>
        <strain evidence="9 10">345S023</strain>
    </source>
</reference>
<feature type="active site" evidence="7">
    <location>
        <position position="396"/>
    </location>
</feature>
<dbReference type="InterPro" id="IPR010280">
    <property type="entry name" value="U5_MeTrfase_fam"/>
</dbReference>
<dbReference type="Pfam" id="PF01938">
    <property type="entry name" value="TRAM"/>
    <property type="match status" value="1"/>
</dbReference>
<dbReference type="CDD" id="cd02440">
    <property type="entry name" value="AdoMet_MTases"/>
    <property type="match status" value="1"/>
</dbReference>
<protein>
    <submittedName>
        <fullName evidence="9">23S rRNA (Uracil(1939)-C(5))-methyltransferase RlmD</fullName>
        <ecNumber evidence="9">2.1.1.190</ecNumber>
    </submittedName>
</protein>
<organism evidence="9 10">
    <name type="scientific">Alteromonas profundi</name>
    <dbReference type="NCBI Taxonomy" id="2696062"/>
    <lineage>
        <taxon>Bacteria</taxon>
        <taxon>Pseudomonadati</taxon>
        <taxon>Pseudomonadota</taxon>
        <taxon>Gammaproteobacteria</taxon>
        <taxon>Alteromonadales</taxon>
        <taxon>Alteromonadaceae</taxon>
        <taxon>Alteromonas/Salinimonas group</taxon>
        <taxon>Alteromonas</taxon>
    </lineage>
</organism>
<comment type="caution">
    <text evidence="9">The sequence shown here is derived from an EMBL/GenBank/DDBJ whole genome shotgun (WGS) entry which is preliminary data.</text>
</comment>
<dbReference type="SUPFAM" id="SSF50249">
    <property type="entry name" value="Nucleic acid-binding proteins"/>
    <property type="match status" value="1"/>
</dbReference>
<dbReference type="NCBIfam" id="TIGR00479">
    <property type="entry name" value="rumA"/>
    <property type="match status" value="1"/>
</dbReference>
<evidence type="ECO:0000256" key="4">
    <source>
        <dbReference type="ARBA" id="ARBA00022691"/>
    </source>
</evidence>
<feature type="binding site" evidence="6">
    <location>
        <position position="322"/>
    </location>
    <ligand>
        <name>S-adenosyl-L-methionine</name>
        <dbReference type="ChEBI" id="CHEBI:59789"/>
    </ligand>
</feature>
<evidence type="ECO:0000313" key="10">
    <source>
        <dbReference type="Proteomes" id="UP000470213"/>
    </source>
</evidence>
<evidence type="ECO:0000313" key="9">
    <source>
        <dbReference type="EMBL" id="NDV89603.1"/>
    </source>
</evidence>
<keyword evidence="10" id="KW-1185">Reference proteome</keyword>
<dbReference type="GO" id="GO:0070041">
    <property type="term" value="F:rRNA (uridine-C5-)-methyltransferase activity"/>
    <property type="evidence" value="ECO:0007669"/>
    <property type="project" value="TreeGrafter"/>
</dbReference>
<feature type="domain" description="TRAM" evidence="8">
    <location>
        <begin position="5"/>
        <end position="67"/>
    </location>
</feature>
<keyword evidence="1" id="KW-0408">Iron</keyword>
<comment type="similarity">
    <text evidence="6">Belongs to the class I-like SAM-binding methyltransferase superfamily. RNA M5U methyltransferase family.</text>
</comment>
<dbReference type="Pfam" id="PF05958">
    <property type="entry name" value="tRNA_U5-meth_tr"/>
    <property type="match status" value="1"/>
</dbReference>
<evidence type="ECO:0000259" key="8">
    <source>
        <dbReference type="PROSITE" id="PS50926"/>
    </source>
</evidence>
<dbReference type="Gene3D" id="2.40.50.1070">
    <property type="match status" value="1"/>
</dbReference>
<dbReference type="EMBL" id="JAAAWN010000001">
    <property type="protein sequence ID" value="NDV89603.1"/>
    <property type="molecule type" value="Genomic_DNA"/>
</dbReference>
<feature type="binding site" evidence="6">
    <location>
        <position position="370"/>
    </location>
    <ligand>
        <name>S-adenosyl-L-methionine</name>
        <dbReference type="ChEBI" id="CHEBI:59789"/>
    </ligand>
</feature>
<keyword evidence="2 6" id="KW-0489">Methyltransferase</keyword>
<evidence type="ECO:0000256" key="2">
    <source>
        <dbReference type="ARBA" id="ARBA00022603"/>
    </source>
</evidence>
<dbReference type="InterPro" id="IPR029063">
    <property type="entry name" value="SAM-dependent_MTases_sf"/>
</dbReference>
<dbReference type="Proteomes" id="UP000470213">
    <property type="component" value="Unassembled WGS sequence"/>
</dbReference>
<dbReference type="PANTHER" id="PTHR11061:SF49">
    <property type="entry name" value="23S RRNA (URACIL(1939)-C(5))-METHYLTRANSFERASE RLMD"/>
    <property type="match status" value="1"/>
</dbReference>
<name>A0A7X5LHU8_9ALTE</name>
<feature type="active site" description="Nucleophile" evidence="6">
    <location>
        <position position="396"/>
    </location>
</feature>
<evidence type="ECO:0000256" key="1">
    <source>
        <dbReference type="ARBA" id="ARBA00022485"/>
    </source>
</evidence>
<dbReference type="GO" id="GO:0051539">
    <property type="term" value="F:4 iron, 4 sulfur cluster binding"/>
    <property type="evidence" value="ECO:0007669"/>
    <property type="project" value="UniProtKB-KW"/>
</dbReference>
<proteinExistence type="inferred from homology"/>
<dbReference type="InterPro" id="IPR012340">
    <property type="entry name" value="NA-bd_OB-fold"/>
</dbReference>
<evidence type="ECO:0000256" key="6">
    <source>
        <dbReference type="PROSITE-ProRule" id="PRU01024"/>
    </source>
</evidence>
<evidence type="ECO:0000256" key="7">
    <source>
        <dbReference type="PROSITE-ProRule" id="PRU10015"/>
    </source>
</evidence>
<dbReference type="PROSITE" id="PS51687">
    <property type="entry name" value="SAM_MT_RNA_M5U"/>
    <property type="match status" value="1"/>
</dbReference>